<dbReference type="GO" id="GO:0005829">
    <property type="term" value="C:cytosol"/>
    <property type="evidence" value="ECO:0007669"/>
    <property type="project" value="TreeGrafter"/>
</dbReference>
<dbReference type="GO" id="GO:0000976">
    <property type="term" value="F:transcription cis-regulatory region binding"/>
    <property type="evidence" value="ECO:0007669"/>
    <property type="project" value="TreeGrafter"/>
</dbReference>
<accession>A0A855X2M3</accession>
<keyword evidence="2" id="KW-0902">Two-component regulatory system</keyword>
<dbReference type="Proteomes" id="UP000250918">
    <property type="component" value="Unassembled WGS sequence"/>
</dbReference>
<dbReference type="Gene3D" id="6.10.250.690">
    <property type="match status" value="1"/>
</dbReference>
<proteinExistence type="predicted"/>
<dbReference type="PROSITE" id="PS51755">
    <property type="entry name" value="OMPR_PHOB"/>
    <property type="match status" value="1"/>
</dbReference>
<dbReference type="PROSITE" id="PS50110">
    <property type="entry name" value="RESPONSE_REGULATORY"/>
    <property type="match status" value="1"/>
</dbReference>
<reference evidence="8 9" key="1">
    <citation type="journal article" date="2018" name="ISME J.">
        <title>A methanotrophic archaeon couples anaerobic oxidation of methane to Fe(III) reduction.</title>
        <authorList>
            <person name="Cai C."/>
            <person name="Leu A.O."/>
            <person name="Xie G.J."/>
            <person name="Guo J."/>
            <person name="Feng Y."/>
            <person name="Zhao J.X."/>
            <person name="Tyson G.W."/>
            <person name="Yuan Z."/>
            <person name="Hu S."/>
        </authorList>
    </citation>
    <scope>NUCLEOTIDE SEQUENCE [LARGE SCALE GENOMIC DNA]</scope>
    <source>
        <strain evidence="8">FeB_12</strain>
    </source>
</reference>
<evidence type="ECO:0000256" key="2">
    <source>
        <dbReference type="ARBA" id="ARBA00023012"/>
    </source>
</evidence>
<evidence type="ECO:0000259" key="6">
    <source>
        <dbReference type="PROSITE" id="PS50110"/>
    </source>
</evidence>
<evidence type="ECO:0000313" key="9">
    <source>
        <dbReference type="Proteomes" id="UP000250918"/>
    </source>
</evidence>
<dbReference type="EMBL" id="PQAP01000037">
    <property type="protein sequence ID" value="PWB74224.1"/>
    <property type="molecule type" value="Genomic_DNA"/>
</dbReference>
<dbReference type="InterPro" id="IPR001789">
    <property type="entry name" value="Sig_transdc_resp-reg_receiver"/>
</dbReference>
<dbReference type="InterPro" id="IPR016032">
    <property type="entry name" value="Sig_transdc_resp-reg_C-effctor"/>
</dbReference>
<evidence type="ECO:0000256" key="4">
    <source>
        <dbReference type="PROSITE-ProRule" id="PRU00169"/>
    </source>
</evidence>
<dbReference type="SUPFAM" id="SSF52172">
    <property type="entry name" value="CheY-like"/>
    <property type="match status" value="1"/>
</dbReference>
<dbReference type="InterPro" id="IPR039420">
    <property type="entry name" value="WalR-like"/>
</dbReference>
<evidence type="ECO:0000313" key="8">
    <source>
        <dbReference type="EMBL" id="PWB74224.1"/>
    </source>
</evidence>
<dbReference type="InterPro" id="IPR036388">
    <property type="entry name" value="WH-like_DNA-bd_sf"/>
</dbReference>
<dbReference type="SUPFAM" id="SSF46894">
    <property type="entry name" value="C-terminal effector domain of the bipartite response regulators"/>
    <property type="match status" value="1"/>
</dbReference>
<dbReference type="GO" id="GO:0006355">
    <property type="term" value="P:regulation of DNA-templated transcription"/>
    <property type="evidence" value="ECO:0007669"/>
    <property type="project" value="InterPro"/>
</dbReference>
<organism evidence="8 9">
    <name type="scientific">candidate division GN15 bacterium</name>
    <dbReference type="NCBI Taxonomy" id="2072418"/>
    <lineage>
        <taxon>Bacteria</taxon>
        <taxon>candidate division GN15</taxon>
    </lineage>
</organism>
<dbReference type="PANTHER" id="PTHR48111:SF40">
    <property type="entry name" value="PHOSPHATE REGULON TRANSCRIPTIONAL REGULATORY PROTEIN PHOB"/>
    <property type="match status" value="1"/>
</dbReference>
<dbReference type="GO" id="GO:0032993">
    <property type="term" value="C:protein-DNA complex"/>
    <property type="evidence" value="ECO:0007669"/>
    <property type="project" value="TreeGrafter"/>
</dbReference>
<evidence type="ECO:0000256" key="1">
    <source>
        <dbReference type="ARBA" id="ARBA00022553"/>
    </source>
</evidence>
<feature type="domain" description="OmpR/PhoB-type" evidence="7">
    <location>
        <begin position="129"/>
        <end position="226"/>
    </location>
</feature>
<gene>
    <name evidence="8" type="ORF">C3F09_04230</name>
</gene>
<keyword evidence="3 5" id="KW-0238">DNA-binding</keyword>
<feature type="modified residue" description="4-aspartylphosphate" evidence="4">
    <location>
        <position position="52"/>
    </location>
</feature>
<dbReference type="AlphaFoldDB" id="A0A855X2M3"/>
<dbReference type="SMART" id="SM00862">
    <property type="entry name" value="Trans_reg_C"/>
    <property type="match status" value="1"/>
</dbReference>
<dbReference type="Pfam" id="PF00486">
    <property type="entry name" value="Trans_reg_C"/>
    <property type="match status" value="1"/>
</dbReference>
<evidence type="ECO:0000256" key="3">
    <source>
        <dbReference type="ARBA" id="ARBA00023125"/>
    </source>
</evidence>
<dbReference type="InterPro" id="IPR001867">
    <property type="entry name" value="OmpR/PhoB-type_DNA-bd"/>
</dbReference>
<dbReference type="CDD" id="cd00383">
    <property type="entry name" value="trans_reg_C"/>
    <property type="match status" value="1"/>
</dbReference>
<dbReference type="InterPro" id="IPR011006">
    <property type="entry name" value="CheY-like_superfamily"/>
</dbReference>
<evidence type="ECO:0000256" key="5">
    <source>
        <dbReference type="PROSITE-ProRule" id="PRU01091"/>
    </source>
</evidence>
<dbReference type="GO" id="GO:0000156">
    <property type="term" value="F:phosphorelay response regulator activity"/>
    <property type="evidence" value="ECO:0007669"/>
    <property type="project" value="TreeGrafter"/>
</dbReference>
<dbReference type="Gene3D" id="1.10.10.10">
    <property type="entry name" value="Winged helix-like DNA-binding domain superfamily/Winged helix DNA-binding domain"/>
    <property type="match status" value="1"/>
</dbReference>
<sequence>MRRVLLLEDDTNLGLVLQEHLQMNGFNVTLCNNGEDGMTAFTQGIFDLCLVDIMMPKKDGFTFAREVRNKDQQVPLIFLTAKAMKEDKITGFRIGCDDYLTKPFSIEELLLRIEAVLRRSSATALAPDSTHFEIGRYTFDYQRQILRHGTAEVKLTPTESELLRLLCINLNRILDRDKALRDIWGNENYFTGRSMDVFISKLRKYLKDDPGVEIVSIHGKGYKLVVSADGPAVP</sequence>
<dbReference type="Pfam" id="PF00072">
    <property type="entry name" value="Response_reg"/>
    <property type="match status" value="1"/>
</dbReference>
<keyword evidence="1 4" id="KW-0597">Phosphoprotein</keyword>
<dbReference type="PANTHER" id="PTHR48111">
    <property type="entry name" value="REGULATOR OF RPOS"/>
    <property type="match status" value="1"/>
</dbReference>
<comment type="caution">
    <text evidence="8">The sequence shown here is derived from an EMBL/GenBank/DDBJ whole genome shotgun (WGS) entry which is preliminary data.</text>
</comment>
<feature type="domain" description="Response regulatory" evidence="6">
    <location>
        <begin position="3"/>
        <end position="117"/>
    </location>
</feature>
<dbReference type="Gene3D" id="3.40.50.2300">
    <property type="match status" value="1"/>
</dbReference>
<dbReference type="SMART" id="SM00448">
    <property type="entry name" value="REC"/>
    <property type="match status" value="1"/>
</dbReference>
<protein>
    <submittedName>
        <fullName evidence="8">DNA-binding response regulator</fullName>
    </submittedName>
</protein>
<feature type="DNA-binding region" description="OmpR/PhoB-type" evidence="5">
    <location>
        <begin position="129"/>
        <end position="226"/>
    </location>
</feature>
<evidence type="ECO:0000259" key="7">
    <source>
        <dbReference type="PROSITE" id="PS51755"/>
    </source>
</evidence>
<name>A0A855X2M3_9BACT</name>